<evidence type="ECO:0000256" key="1">
    <source>
        <dbReference type="ARBA" id="ARBA00001942"/>
    </source>
</evidence>
<evidence type="ECO:0000256" key="3">
    <source>
        <dbReference type="ARBA" id="ARBA00022505"/>
    </source>
</evidence>
<evidence type="ECO:0000313" key="10">
    <source>
        <dbReference type="Proteomes" id="UP001525968"/>
    </source>
</evidence>
<dbReference type="InterPro" id="IPR006656">
    <property type="entry name" value="Mopterin_OxRdtase"/>
</dbReference>
<dbReference type="InterPro" id="IPR050612">
    <property type="entry name" value="Prok_Mopterin_Oxidored"/>
</dbReference>
<evidence type="ECO:0000259" key="8">
    <source>
        <dbReference type="Pfam" id="PF18364"/>
    </source>
</evidence>
<dbReference type="Pfam" id="PF18364">
    <property type="entry name" value="Molybdopterin_N"/>
    <property type="match status" value="1"/>
</dbReference>
<keyword evidence="10" id="KW-1185">Reference proteome</keyword>
<dbReference type="Gene3D" id="2.40.40.20">
    <property type="match status" value="1"/>
</dbReference>
<dbReference type="CDD" id="cd02793">
    <property type="entry name" value="MopB_CT_DMSOR-BSOR-TMAOR"/>
    <property type="match status" value="1"/>
</dbReference>
<reference evidence="9 10" key="1">
    <citation type="submission" date="2022-09" db="EMBL/GenBank/DDBJ databases">
        <title>Draft genome of isolate Be4.</title>
        <authorList>
            <person name="Sanchez-Castro I."/>
            <person name="Martinez-Rodriguez P."/>
            <person name="Descostes M."/>
            <person name="Merroun M."/>
        </authorList>
    </citation>
    <scope>NUCLEOTIDE SEQUENCE [LARGE SCALE GENOMIC DNA]</scope>
    <source>
        <strain evidence="9 10">Be4</strain>
    </source>
</reference>
<dbReference type="Gene3D" id="3.40.50.740">
    <property type="match status" value="1"/>
</dbReference>
<feature type="domain" description="Molybdopterin dinucleotide-binding" evidence="7">
    <location>
        <begin position="626"/>
        <end position="746"/>
    </location>
</feature>
<dbReference type="SUPFAM" id="SSF53706">
    <property type="entry name" value="Formate dehydrogenase/DMSO reductase, domains 1-3"/>
    <property type="match status" value="1"/>
</dbReference>
<comment type="caution">
    <text evidence="9">The sequence shown here is derived from an EMBL/GenBank/DDBJ whole genome shotgun (WGS) entry which is preliminary data.</text>
</comment>
<keyword evidence="5" id="KW-0560">Oxidoreductase</keyword>
<dbReference type="PANTHER" id="PTHR43742">
    <property type="entry name" value="TRIMETHYLAMINE-N-OXIDE REDUCTASE"/>
    <property type="match status" value="1"/>
</dbReference>
<gene>
    <name evidence="9" type="ORF">N0K08_14165</name>
</gene>
<dbReference type="SUPFAM" id="SSF50692">
    <property type="entry name" value="ADC-like"/>
    <property type="match status" value="1"/>
</dbReference>
<dbReference type="InterPro" id="IPR006657">
    <property type="entry name" value="MoPterin_dinucl-bd_dom"/>
</dbReference>
<evidence type="ECO:0000256" key="2">
    <source>
        <dbReference type="ARBA" id="ARBA00010312"/>
    </source>
</evidence>
<name>A0ABT2PPI0_9BURK</name>
<dbReference type="RefSeq" id="WP_261501039.1">
    <property type="nucleotide sequence ID" value="NZ_JAODYH010000007.1"/>
</dbReference>
<protein>
    <submittedName>
        <fullName evidence="9">Molybdopterin guanine dinucleotide-containing S/N-oxide reductase</fullName>
    </submittedName>
</protein>
<evidence type="ECO:0000313" key="9">
    <source>
        <dbReference type="EMBL" id="MCT9811786.1"/>
    </source>
</evidence>
<dbReference type="Gene3D" id="3.40.228.10">
    <property type="entry name" value="Dimethylsulfoxide Reductase, domain 2"/>
    <property type="match status" value="1"/>
</dbReference>
<proteinExistence type="inferred from homology"/>
<feature type="domain" description="Molybdopterin oxidoreductase N-terminal" evidence="8">
    <location>
        <begin position="8"/>
        <end position="39"/>
    </location>
</feature>
<evidence type="ECO:0000256" key="5">
    <source>
        <dbReference type="ARBA" id="ARBA00023002"/>
    </source>
</evidence>
<keyword evidence="3" id="KW-0500">Molybdenum</keyword>
<dbReference type="InterPro" id="IPR041460">
    <property type="entry name" value="Molybdopterin_N"/>
</dbReference>
<dbReference type="Proteomes" id="UP001525968">
    <property type="component" value="Unassembled WGS sequence"/>
</dbReference>
<evidence type="ECO:0000256" key="4">
    <source>
        <dbReference type="ARBA" id="ARBA00022723"/>
    </source>
</evidence>
<evidence type="ECO:0000259" key="6">
    <source>
        <dbReference type="Pfam" id="PF00384"/>
    </source>
</evidence>
<dbReference type="Pfam" id="PF01568">
    <property type="entry name" value="Molydop_binding"/>
    <property type="match status" value="1"/>
</dbReference>
<dbReference type="Pfam" id="PF00384">
    <property type="entry name" value="Molybdopterin"/>
    <property type="match status" value="1"/>
</dbReference>
<dbReference type="InterPro" id="IPR009010">
    <property type="entry name" value="Asp_de-COase-like_dom_sf"/>
</dbReference>
<comment type="similarity">
    <text evidence="2">Belongs to the prokaryotic molybdopterin-containing oxidoreductase family.</text>
</comment>
<dbReference type="CDD" id="cd02769">
    <property type="entry name" value="MopB_DMSOR-BSOR-TMAOR"/>
    <property type="match status" value="1"/>
</dbReference>
<dbReference type="InterPro" id="IPR041954">
    <property type="entry name" value="CT_DMSOR/BSOR/TMAOR"/>
</dbReference>
<dbReference type="PANTHER" id="PTHR43742:SF10">
    <property type="entry name" value="TRIMETHYLAMINE-N-OXIDE REDUCTASE 2"/>
    <property type="match status" value="1"/>
</dbReference>
<keyword evidence="4" id="KW-0479">Metal-binding</keyword>
<evidence type="ECO:0000259" key="7">
    <source>
        <dbReference type="Pfam" id="PF01568"/>
    </source>
</evidence>
<feature type="domain" description="Molybdopterin oxidoreductase" evidence="6">
    <location>
        <begin position="52"/>
        <end position="509"/>
    </location>
</feature>
<dbReference type="EMBL" id="JAODYH010000007">
    <property type="protein sequence ID" value="MCT9811786.1"/>
    <property type="molecule type" value="Genomic_DNA"/>
</dbReference>
<organism evidence="9 10">
    <name type="scientific">Acidovorax bellezanensis</name>
    <dbReference type="NCBI Taxonomy" id="2976702"/>
    <lineage>
        <taxon>Bacteria</taxon>
        <taxon>Pseudomonadati</taxon>
        <taxon>Pseudomonadota</taxon>
        <taxon>Betaproteobacteria</taxon>
        <taxon>Burkholderiales</taxon>
        <taxon>Comamonadaceae</taxon>
        <taxon>Acidovorax</taxon>
    </lineage>
</organism>
<accession>A0ABT2PPI0</accession>
<dbReference type="Gene3D" id="3.90.55.10">
    <property type="entry name" value="Dimethylsulfoxide Reductase, domain 3"/>
    <property type="match status" value="1"/>
</dbReference>
<comment type="cofactor">
    <cofactor evidence="1">
        <name>Mo-bis(molybdopterin guanine dinucleotide)</name>
        <dbReference type="ChEBI" id="CHEBI:60539"/>
    </cofactor>
</comment>
<sequence>MTQERELTSAHWGVYEVDRHEGRVRGLKALAEDPDPSPIGLAMWDAYRSPVRVHRPAVRRSWLYEGPGARPELRGREPFVEVEWEHALDLVAQDIERVRSQHGNQAIFGGSYGWSSAGRFHHAQSQVHRLLNAVGGYVRSVDSYSLGAARVLMPHVIAPMDELMAMHHGWDVMQANTRLLVAFGGIPAKNAQVSAGGAAEHRLRPGLAGLARAGCRMVNISPVSDNFDAPAGSVEWIPIRPNTDAAALLAMAFEVVQAGRHATAFLQSHCVGFDAWWAYLNGESDGVAKNAEWAAGITGIPAPVLRQLALDMAGTRSFVNIAWSLQRADHGEQPYWAALSLASVLGQIGLPGGGLGVAYGPANLMGSPHTKFPGPTLSQGRNAVAAFIPVARIADMLLHPGARFDYNGASHVYPDIDLIYWAGGNPFHHHQDLNRLARAWRKPSTIIVHEQVWNAHAKMADIVLPATSTLERDDIGFATREPLLVAMKAVMPAPGQARDDYAIFADLARRLGAGEVYTEGRDTAQWLRHLYEESAERARPLGVELPSFDDFWRAGEFRLPAAKQPVVMLEAFRADPVAHALKTPSGRIEIASARITGFAYDDCPGHAVWQAPREWLGAAAAAVHPLHLISDQPHTKLHSQLDFSAYSLANKVQGREPIVLHPGDAKARGIAAGDVVRVFNARGACLAGAVVNETVMPGVVRMSTGAWWDPVAAGEADTLDKHGNPNVLTCDQGASRLSQGCAAQTCLVQLERFNGELPPVTAYDRPALEALDRGKMRSSDGA</sequence>